<dbReference type="EMBL" id="BQNB010010018">
    <property type="protein sequence ID" value="GJS71590.1"/>
    <property type="molecule type" value="Genomic_DNA"/>
</dbReference>
<dbReference type="SUPFAM" id="SSF53098">
    <property type="entry name" value="Ribonuclease H-like"/>
    <property type="match status" value="1"/>
</dbReference>
<dbReference type="InterPro" id="IPR039537">
    <property type="entry name" value="Retrotran_Ty1/copia-like"/>
</dbReference>
<accession>A0ABQ4Y3G9</accession>
<reference evidence="2" key="2">
    <citation type="submission" date="2022-01" db="EMBL/GenBank/DDBJ databases">
        <authorList>
            <person name="Yamashiro T."/>
            <person name="Shiraishi A."/>
            <person name="Satake H."/>
            <person name="Nakayama K."/>
        </authorList>
    </citation>
    <scope>NUCLEOTIDE SEQUENCE</scope>
</reference>
<dbReference type="PANTHER" id="PTHR42648">
    <property type="entry name" value="TRANSPOSASE, PUTATIVE-RELATED"/>
    <property type="match status" value="1"/>
</dbReference>
<evidence type="ECO:0000313" key="3">
    <source>
        <dbReference type="Proteomes" id="UP001151760"/>
    </source>
</evidence>
<comment type="caution">
    <text evidence="2">The sequence shown here is derived from an EMBL/GenBank/DDBJ whole genome shotgun (WGS) entry which is preliminary data.</text>
</comment>
<sequence length="258" mass="29271">MGTQTQHQKEVDDLIKHVNQKTYDYEDVRSQNQDHLMTISELKNKIKTFENGKNVNTKFDKSETTGTLLCVTPLPKNIAVKAMKVSNTKVNADRTSWKWSASGNEYLITSHQSLDMEIMFKNLEGGDLLTGSRESNLYTISISELSASSPVCLTSKATSTKSWLWHRRLSHLNFGTINQLTSKDLVDGLPKFKYDNDHLCLACEQGKRKKASFPSKLVPSTESKLELLHMDLYGPMRIESINGKKYILLIVDDYSRCT</sequence>
<reference evidence="2" key="1">
    <citation type="journal article" date="2022" name="Int. J. Mol. Sci.">
        <title>Draft Genome of Tanacetum Coccineum: Genomic Comparison of Closely Related Tanacetum-Family Plants.</title>
        <authorList>
            <person name="Yamashiro T."/>
            <person name="Shiraishi A."/>
            <person name="Nakayama K."/>
            <person name="Satake H."/>
        </authorList>
    </citation>
    <scope>NUCLEOTIDE SEQUENCE</scope>
</reference>
<dbReference type="Gene3D" id="3.30.420.10">
    <property type="entry name" value="Ribonuclease H-like superfamily/Ribonuclease H"/>
    <property type="match status" value="1"/>
</dbReference>
<protein>
    <submittedName>
        <fullName evidence="2">Retrovirus-related pol polyprotein from transposon TNT 1-94</fullName>
    </submittedName>
</protein>
<dbReference type="Pfam" id="PF13976">
    <property type="entry name" value="gag_pre-integrs"/>
    <property type="match status" value="1"/>
</dbReference>
<dbReference type="Proteomes" id="UP001151760">
    <property type="component" value="Unassembled WGS sequence"/>
</dbReference>
<dbReference type="InterPro" id="IPR012337">
    <property type="entry name" value="RNaseH-like_sf"/>
</dbReference>
<dbReference type="InterPro" id="IPR025724">
    <property type="entry name" value="GAG-pre-integrase_dom"/>
</dbReference>
<feature type="domain" description="GAG-pre-integrase" evidence="1">
    <location>
        <begin position="136"/>
        <end position="207"/>
    </location>
</feature>
<dbReference type="InterPro" id="IPR036397">
    <property type="entry name" value="RNaseH_sf"/>
</dbReference>
<proteinExistence type="predicted"/>
<gene>
    <name evidence="2" type="ORF">Tco_0704431</name>
</gene>
<evidence type="ECO:0000259" key="1">
    <source>
        <dbReference type="Pfam" id="PF13976"/>
    </source>
</evidence>
<organism evidence="2 3">
    <name type="scientific">Tanacetum coccineum</name>
    <dbReference type="NCBI Taxonomy" id="301880"/>
    <lineage>
        <taxon>Eukaryota</taxon>
        <taxon>Viridiplantae</taxon>
        <taxon>Streptophyta</taxon>
        <taxon>Embryophyta</taxon>
        <taxon>Tracheophyta</taxon>
        <taxon>Spermatophyta</taxon>
        <taxon>Magnoliopsida</taxon>
        <taxon>eudicotyledons</taxon>
        <taxon>Gunneridae</taxon>
        <taxon>Pentapetalae</taxon>
        <taxon>asterids</taxon>
        <taxon>campanulids</taxon>
        <taxon>Asterales</taxon>
        <taxon>Asteraceae</taxon>
        <taxon>Asteroideae</taxon>
        <taxon>Anthemideae</taxon>
        <taxon>Anthemidinae</taxon>
        <taxon>Tanacetum</taxon>
    </lineage>
</organism>
<name>A0ABQ4Y3G9_9ASTR</name>
<evidence type="ECO:0000313" key="2">
    <source>
        <dbReference type="EMBL" id="GJS71590.1"/>
    </source>
</evidence>
<dbReference type="PANTHER" id="PTHR42648:SF18">
    <property type="entry name" value="RETROTRANSPOSON, UNCLASSIFIED-LIKE PROTEIN"/>
    <property type="match status" value="1"/>
</dbReference>
<keyword evidence="3" id="KW-1185">Reference proteome</keyword>